<evidence type="ECO:0000256" key="11">
    <source>
        <dbReference type="ARBA" id="ARBA00044743"/>
    </source>
</evidence>
<comment type="subcellular location">
    <subcellularLocation>
        <location evidence="1 14">Endoplasmic reticulum membrane</location>
        <topology evidence="1 14">Multi-pass membrane protein</topology>
    </subcellularLocation>
</comment>
<dbReference type="UniPathway" id="UPA00378"/>
<evidence type="ECO:0000256" key="5">
    <source>
        <dbReference type="ARBA" id="ARBA00022676"/>
    </source>
</evidence>
<evidence type="ECO:0000256" key="10">
    <source>
        <dbReference type="ARBA" id="ARBA00023136"/>
    </source>
</evidence>
<dbReference type="InParanoid" id="A0A316YU22"/>
<evidence type="ECO:0000256" key="2">
    <source>
        <dbReference type="ARBA" id="ARBA00004922"/>
    </source>
</evidence>
<dbReference type="EC" id="2.4.1.258" evidence="3 14"/>
<accession>A0A316YU22</accession>
<evidence type="ECO:0000256" key="3">
    <source>
        <dbReference type="ARBA" id="ARBA00011964"/>
    </source>
</evidence>
<organism evidence="15 16">
    <name type="scientific">Acaromyces ingoldii</name>
    <dbReference type="NCBI Taxonomy" id="215250"/>
    <lineage>
        <taxon>Eukaryota</taxon>
        <taxon>Fungi</taxon>
        <taxon>Dikarya</taxon>
        <taxon>Basidiomycota</taxon>
        <taxon>Ustilaginomycotina</taxon>
        <taxon>Exobasidiomycetes</taxon>
        <taxon>Exobasidiales</taxon>
        <taxon>Cryptobasidiaceae</taxon>
        <taxon>Acaromyces</taxon>
    </lineage>
</organism>
<feature type="transmembrane region" description="Helical" evidence="14">
    <location>
        <begin position="191"/>
        <end position="214"/>
    </location>
</feature>
<keyword evidence="6 14" id="KW-0808">Transferase</keyword>
<feature type="transmembrane region" description="Helical" evidence="14">
    <location>
        <begin position="151"/>
        <end position="171"/>
    </location>
</feature>
<evidence type="ECO:0000256" key="8">
    <source>
        <dbReference type="ARBA" id="ARBA00022824"/>
    </source>
</evidence>
<dbReference type="EMBL" id="KZ819635">
    <property type="protein sequence ID" value="PWN92284.1"/>
    <property type="molecule type" value="Genomic_DNA"/>
</dbReference>
<evidence type="ECO:0000256" key="6">
    <source>
        <dbReference type="ARBA" id="ARBA00022679"/>
    </source>
</evidence>
<keyword evidence="10 14" id="KW-0472">Membrane</keyword>
<dbReference type="RefSeq" id="XP_025379482.1">
    <property type="nucleotide sequence ID" value="XM_025519973.1"/>
</dbReference>
<dbReference type="GO" id="GO:0052925">
    <property type="term" value="F:dol-P-Man:Man(5)GlcNAc(2)-PP-Dol alpha-1,3-mannosyltransferase activity"/>
    <property type="evidence" value="ECO:0007669"/>
    <property type="project" value="UniProtKB-EC"/>
</dbReference>
<proteinExistence type="inferred from homology"/>
<evidence type="ECO:0000256" key="4">
    <source>
        <dbReference type="ARBA" id="ARBA00015561"/>
    </source>
</evidence>
<evidence type="ECO:0000256" key="9">
    <source>
        <dbReference type="ARBA" id="ARBA00022989"/>
    </source>
</evidence>
<feature type="transmembrane region" description="Helical" evidence="14">
    <location>
        <begin position="65"/>
        <end position="87"/>
    </location>
</feature>
<dbReference type="PANTHER" id="PTHR12646:SF0">
    <property type="entry name" value="DOL-P-MAN:MAN(5)GLCNAC(2)-PP-DOL ALPHA-1,3-MANNOSYLTRANSFERASE"/>
    <property type="match status" value="1"/>
</dbReference>
<keyword evidence="5 14" id="KW-0328">Glycosyltransferase</keyword>
<comment type="pathway">
    <text evidence="2 14">Protein modification; protein glycosylation.</text>
</comment>
<dbReference type="AlphaFoldDB" id="A0A316YU22"/>
<evidence type="ECO:0000256" key="12">
    <source>
        <dbReference type="ARBA" id="ARBA00049506"/>
    </source>
</evidence>
<dbReference type="STRING" id="215250.A0A316YU22"/>
<reference evidence="15 16" key="1">
    <citation type="journal article" date="2018" name="Mol. Biol. Evol.">
        <title>Broad Genomic Sampling Reveals a Smut Pathogenic Ancestry of the Fungal Clade Ustilaginomycotina.</title>
        <authorList>
            <person name="Kijpornyongpan T."/>
            <person name="Mondo S.J."/>
            <person name="Barry K."/>
            <person name="Sandor L."/>
            <person name="Lee J."/>
            <person name="Lipzen A."/>
            <person name="Pangilinan J."/>
            <person name="LaButti K."/>
            <person name="Hainaut M."/>
            <person name="Henrissat B."/>
            <person name="Grigoriev I.V."/>
            <person name="Spatafora J.W."/>
            <person name="Aime M.C."/>
        </authorList>
    </citation>
    <scope>NUCLEOTIDE SEQUENCE [LARGE SCALE GENOMIC DNA]</scope>
    <source>
        <strain evidence="15 16">MCA 4198</strain>
    </source>
</reference>
<comment type="similarity">
    <text evidence="13">Belongs to the glycosyltransferase ALG3 family.</text>
</comment>
<keyword evidence="9 14" id="KW-1133">Transmembrane helix</keyword>
<feature type="transmembrane region" description="Helical" evidence="14">
    <location>
        <begin position="226"/>
        <end position="251"/>
    </location>
</feature>
<evidence type="ECO:0000256" key="13">
    <source>
        <dbReference type="ARBA" id="ARBA00093457"/>
    </source>
</evidence>
<dbReference type="Pfam" id="PF05208">
    <property type="entry name" value="ALG3"/>
    <property type="match status" value="1"/>
</dbReference>
<dbReference type="GeneID" id="37041889"/>
<comment type="catalytic activity">
    <reaction evidence="12 14">
        <text>an alpha-D-Man-(1-&gt;2)-alpha-D-Man-(1-&gt;2)-alpha-D-Man-(1-&gt;3)-[alpha-D-Man-(1-&gt;6)]-beta-D-Man-(1-&gt;4)-beta-D-GlcNAc-(1-&gt;4)-alpha-D-GlcNAc-diphospho-di-trans,poly-cis-dolichol + a di-trans,poly-cis-dolichyl beta-D-mannosyl phosphate = an alpha-D-Man-(1-&gt;2)-alpha-D-Man-(1-&gt;2)-alpha-D-Man-(1-&gt;3)-[alpha-D-Man-(1-&gt;3)-alpha-D-Man-(1-&gt;6)]-beta-D-Man-(1-&gt;4)-beta-D-GlcNAc-(1-&gt;4)-alpha-D-GlcNAc-diphospho-di-trans,poly-cis-dolichol + a di-trans,poly-cis-dolichyl phosphate + H(+)</text>
        <dbReference type="Rhea" id="RHEA:29527"/>
        <dbReference type="Rhea" id="RHEA-COMP:19498"/>
        <dbReference type="Rhea" id="RHEA-COMP:19501"/>
        <dbReference type="Rhea" id="RHEA-COMP:19516"/>
        <dbReference type="Rhea" id="RHEA-COMP:19517"/>
        <dbReference type="ChEBI" id="CHEBI:15378"/>
        <dbReference type="ChEBI" id="CHEBI:57683"/>
        <dbReference type="ChEBI" id="CHEBI:58211"/>
        <dbReference type="ChEBI" id="CHEBI:132515"/>
        <dbReference type="ChEBI" id="CHEBI:132516"/>
        <dbReference type="EC" id="2.4.1.258"/>
    </reaction>
    <physiologicalReaction direction="left-to-right" evidence="12 14">
        <dbReference type="Rhea" id="RHEA:29528"/>
    </physiologicalReaction>
</comment>
<dbReference type="OrthoDB" id="20028at2759"/>
<dbReference type="FunCoup" id="A0A316YU22">
    <property type="interactions" value="413"/>
</dbReference>
<dbReference type="InterPro" id="IPR007873">
    <property type="entry name" value="Glycosyltransferase_ALG3"/>
</dbReference>
<dbReference type="Proteomes" id="UP000245768">
    <property type="component" value="Unassembled WGS sequence"/>
</dbReference>
<dbReference type="PANTHER" id="PTHR12646">
    <property type="entry name" value="NOT56 - RELATED"/>
    <property type="match status" value="1"/>
</dbReference>
<gene>
    <name evidence="15" type="ORF">FA10DRAFT_259503</name>
</gene>
<feature type="transmembrane region" description="Helical" evidence="14">
    <location>
        <begin position="257"/>
        <end position="277"/>
    </location>
</feature>
<evidence type="ECO:0000256" key="14">
    <source>
        <dbReference type="RuleBase" id="RU364047"/>
    </source>
</evidence>
<evidence type="ECO:0000256" key="7">
    <source>
        <dbReference type="ARBA" id="ARBA00022692"/>
    </source>
</evidence>
<evidence type="ECO:0000313" key="15">
    <source>
        <dbReference type="EMBL" id="PWN92284.1"/>
    </source>
</evidence>
<evidence type="ECO:0000313" key="16">
    <source>
        <dbReference type="Proteomes" id="UP000245768"/>
    </source>
</evidence>
<name>A0A316YU22_9BASI</name>
<evidence type="ECO:0000256" key="1">
    <source>
        <dbReference type="ARBA" id="ARBA00004477"/>
    </source>
</evidence>
<keyword evidence="7 14" id="KW-0812">Transmembrane</keyword>
<sequence length="484" mass="54887">MATARAQALSGTGVRVRERHGDGREILTVDTPGSYRRFLSEEDDEMPLTWLKRILTRTLWTQRFFWVPATLLLVIDAVLTLIIVLAVKYTEIDFSTYMQQAAIYAKGQRVYHLISGDTGPCVGARASYPALHLYLSSALFRLTRGGEDIRVAQMAYLTLYLITEVVVMAIYREARIPPVVLPLLVFSKRLHSIYVLRLFNDCWAMFFFYIGVWLMCRRKWSSASVLYSLALGVKMNILLFAPAMCTIYYRALGLRRSLVEGIVVASVQALLAAPFLMRDPRSYLSSAFDLSREFLYKWTVNLRFVDEKMFLDKRFSAGLLSLHLGLLTLWCSTRWTGISSNGLRWLTGHVNGTPKGVKAPSARAIVTTLFTSNLIGIAFARSLHYQFYSWYAHQLAILVYLARLPNVIRILLPIAIEWTWNTFPSTTESSLVLLFSHLVLLAGLYASKADDALADEVRRDEADVDKELASRYARKTRLGAKDEG</sequence>
<keyword evidence="8 14" id="KW-0256">Endoplasmic reticulum</keyword>
<dbReference type="GO" id="GO:0005789">
    <property type="term" value="C:endoplasmic reticulum membrane"/>
    <property type="evidence" value="ECO:0007669"/>
    <property type="project" value="UniProtKB-SubCell"/>
</dbReference>
<comment type="function">
    <text evidence="11 14">Dol-P-Man:Man(5)GlcNAc(2)-PP-Dol alpha-1,3-mannosyltransferase that operates in the biosynthetic pathway of dolichol-linked oligosaccharides, the glycan precursors employed in protein asparagine (N)-glycosylation. The assembly of dolichol-linked oligosaccharides begins on the cytosolic side of the endoplasmic reticulum membrane and finishes in its lumen. The sequential addition of sugars to dolichol pyrophosphate produces dolichol-linked oligosaccharides containing fourteen sugars, including two GlcNAcs, nine mannoses and three glucoses. Once assembled, the oligosaccharide is transferred from the lipid to nascent proteins by oligosaccharyltransferases. In the lumen of the endoplasmic reticulum, adds the first dolichyl beta-D-mannosyl phosphate derived mannose in an alpha-1,3 linkage to Man(5)GlcNAc(2)-PP-dolichol to produce Man(6)GlcNAc(2)-PP-dolichol.</text>
</comment>
<protein>
    <recommendedName>
        <fullName evidence="4 14">Dol-P-Man:Man(5)GlcNAc(2)-PP-Dol alpha-1,3-mannosyltransferase</fullName>
        <ecNumber evidence="3 14">2.4.1.258</ecNumber>
    </recommendedName>
    <alternativeName>
        <fullName evidence="14">Dol-P-Man-dependent alpha(1-3)-mannosyltransferase</fullName>
    </alternativeName>
</protein>
<keyword evidence="16" id="KW-1185">Reference proteome</keyword>